<comment type="caution">
    <text evidence="1">The sequence shown here is derived from an EMBL/GenBank/DDBJ whole genome shotgun (WGS) entry which is preliminary data.</text>
</comment>
<dbReference type="Proteomes" id="UP000266497">
    <property type="component" value="Unassembled WGS sequence"/>
</dbReference>
<dbReference type="EMBL" id="QRUD01000001">
    <property type="protein sequence ID" value="RGR43684.1"/>
    <property type="molecule type" value="Genomic_DNA"/>
</dbReference>
<reference evidence="1 2" key="1">
    <citation type="submission" date="2018-08" db="EMBL/GenBank/DDBJ databases">
        <title>A genome reference for cultivated species of the human gut microbiota.</title>
        <authorList>
            <person name="Zou Y."/>
            <person name="Xue W."/>
            <person name="Luo G."/>
        </authorList>
    </citation>
    <scope>NUCLEOTIDE SEQUENCE [LARGE SCALE GENOMIC DNA]</scope>
    <source>
        <strain evidence="1 2">AF25-30LB</strain>
    </source>
</reference>
<evidence type="ECO:0000313" key="1">
    <source>
        <dbReference type="EMBL" id="RGR43684.1"/>
    </source>
</evidence>
<protein>
    <submittedName>
        <fullName evidence="1">Uncharacterized protein</fullName>
    </submittedName>
</protein>
<gene>
    <name evidence="1" type="ORF">DWY53_00125</name>
</gene>
<dbReference type="RefSeq" id="WP_007560966.1">
    <property type="nucleotide sequence ID" value="NZ_JADMWM010000005.1"/>
</dbReference>
<dbReference type="AlphaFoldDB" id="A0A395UT52"/>
<sequence>MKNRFLYIALSLISVLTSCKDDEFEPLNNVAECTWHVSTDQENVSPIQLNLNNYISIMDLSQGMLSHQWVVSDDGTKFLNGKMEWGQTDYTNLIDESIPHTNDLKTIHVYFTKPGDHTVRLCNTFRRQVVYPYSVYDDNTGGYIKKYCYAKQEGDVYVMDTTFHIRVYDPNLVPAVKVYSDPECTQEIKTGIVGGTEEAPEYEKYELEYGKSVYIKDDSYGLPNKWTFKCADTGVNDELTSFDTPYQFTAKKFSDKPLLLSMTIERTSASEGKGKYTPKASPKTLVVPLAITVVPSDDPITYNIRQIDQTHIAIDLDNSEFGYKEINPSSLKLTYSNSYNRPSAVRGSVNITAAEVNKQSRYELILTLVEKIYNTDELTLTGTLTEALVGNQNLEIKATAPNVATTFGAFLDEDFENPDTYADWKVIDADTKTHPVVPSQVVDNPLKDGINNSAKCMFVEAFDRCRALLSKTFTGGKGTYTFSYKYYTPGYKQGKGMSPYFVPAGKEGAEDMTWQSNKPWCGIVNGSDSKWMSATTTVTSKAEMDNILLSMRFNAFKDNIYFDDIFFGYIEVRP</sequence>
<evidence type="ECO:0000313" key="2">
    <source>
        <dbReference type="Proteomes" id="UP000266497"/>
    </source>
</evidence>
<dbReference type="GeneID" id="43184724"/>
<accession>A0A395UT52</accession>
<organism evidence="1 2">
    <name type="scientific">Phocaeicola vulgatus</name>
    <name type="common">Bacteroides vulgatus</name>
    <dbReference type="NCBI Taxonomy" id="821"/>
    <lineage>
        <taxon>Bacteria</taxon>
        <taxon>Pseudomonadati</taxon>
        <taxon>Bacteroidota</taxon>
        <taxon>Bacteroidia</taxon>
        <taxon>Bacteroidales</taxon>
        <taxon>Bacteroidaceae</taxon>
        <taxon>Phocaeicola</taxon>
    </lineage>
</organism>
<proteinExistence type="predicted"/>
<dbReference type="Gene3D" id="2.60.120.260">
    <property type="entry name" value="Galactose-binding domain-like"/>
    <property type="match status" value="1"/>
</dbReference>
<name>A0A395UT52_PHOVU</name>
<dbReference type="PROSITE" id="PS51257">
    <property type="entry name" value="PROKAR_LIPOPROTEIN"/>
    <property type="match status" value="1"/>
</dbReference>